<organism evidence="4 5">
    <name type="scientific">Rhodocollybia butyracea</name>
    <dbReference type="NCBI Taxonomy" id="206335"/>
    <lineage>
        <taxon>Eukaryota</taxon>
        <taxon>Fungi</taxon>
        <taxon>Dikarya</taxon>
        <taxon>Basidiomycota</taxon>
        <taxon>Agaricomycotina</taxon>
        <taxon>Agaricomycetes</taxon>
        <taxon>Agaricomycetidae</taxon>
        <taxon>Agaricales</taxon>
        <taxon>Marasmiineae</taxon>
        <taxon>Omphalotaceae</taxon>
        <taxon>Rhodocollybia</taxon>
    </lineage>
</organism>
<dbReference type="AlphaFoldDB" id="A0A9P5Q8N2"/>
<dbReference type="GO" id="GO:0005737">
    <property type="term" value="C:cytoplasm"/>
    <property type="evidence" value="ECO:0007669"/>
    <property type="project" value="TreeGrafter"/>
</dbReference>
<reference evidence="4" key="1">
    <citation type="submission" date="2020-11" db="EMBL/GenBank/DDBJ databases">
        <authorList>
            <consortium name="DOE Joint Genome Institute"/>
            <person name="Ahrendt S."/>
            <person name="Riley R."/>
            <person name="Andreopoulos W."/>
            <person name="Labutti K."/>
            <person name="Pangilinan J."/>
            <person name="Ruiz-Duenas F.J."/>
            <person name="Barrasa J.M."/>
            <person name="Sanchez-Garcia M."/>
            <person name="Camarero S."/>
            <person name="Miyauchi S."/>
            <person name="Serrano A."/>
            <person name="Linde D."/>
            <person name="Babiker R."/>
            <person name="Drula E."/>
            <person name="Ayuso-Fernandez I."/>
            <person name="Pacheco R."/>
            <person name="Padilla G."/>
            <person name="Ferreira P."/>
            <person name="Barriuso J."/>
            <person name="Kellner H."/>
            <person name="Castanera R."/>
            <person name="Alfaro M."/>
            <person name="Ramirez L."/>
            <person name="Pisabarro A.G."/>
            <person name="Kuo A."/>
            <person name="Tritt A."/>
            <person name="Lipzen A."/>
            <person name="He G."/>
            <person name="Yan M."/>
            <person name="Ng V."/>
            <person name="Cullen D."/>
            <person name="Martin F."/>
            <person name="Rosso M.-N."/>
            <person name="Henrissat B."/>
            <person name="Hibbett D."/>
            <person name="Martinez A.T."/>
            <person name="Grigoriev I.V."/>
        </authorList>
    </citation>
    <scope>NUCLEOTIDE SEQUENCE</scope>
    <source>
        <strain evidence="4">AH 40177</strain>
    </source>
</reference>
<comment type="caution">
    <text evidence="4">The sequence shown here is derived from an EMBL/GenBank/DDBJ whole genome shotgun (WGS) entry which is preliminary data.</text>
</comment>
<proteinExistence type="predicted"/>
<dbReference type="PROSITE" id="PS51450">
    <property type="entry name" value="LRR"/>
    <property type="match status" value="1"/>
</dbReference>
<feature type="compositionally biased region" description="Pro residues" evidence="3">
    <location>
        <begin position="14"/>
        <end position="31"/>
    </location>
</feature>
<protein>
    <submittedName>
        <fullName evidence="4">Uncharacterized protein</fullName>
    </submittedName>
</protein>
<dbReference type="InterPro" id="IPR001611">
    <property type="entry name" value="Leu-rich_rpt"/>
</dbReference>
<dbReference type="Pfam" id="PF13855">
    <property type="entry name" value="LRR_8"/>
    <property type="match status" value="1"/>
</dbReference>
<sequence>MPGSKSIRFTSPSSSPPSSPSPFPDSSPPSSPRSEPADDFTPEFLPTQHPFAGTTKQVKKPPIYEKKEKRALSNSPPTSPKETSKKVRIEEPPSLTEPESKANFDPGDVSYFPNYLTRAEDRFKDVVDSACMQCTLHINFEHEGLSYLPEDAIRDLGSIVILEGHSAFDYANPLRDTQTSAHDRFKSRLLARASSTRNISGVPRNQMCLLFADNALSRLPPQLFHLSRLTVLSLRSNKLKVLPPEICLLTSLKELNVSNNRLEYLPAEMLDMKLNALSVEPNPFIPPPASFKRTLSRSRTASKSRLFQDRPRAISSVKTIFEYGIPSLFEICFRALFSTSSFSNPISSAERYSCKLEFPYELFPDSTSDWPALVKHRLHCAIPGIVKGYSLDNHPPHKLDCVSGVGLCPSPHHYALENPGNQLFFQHVEERFTWENTIAGLENMGEIPMKWRGCQRDCLAFLDVKQVSAVTTGGGAELVSALPSDAPTQASSSVERIPEDFVQPVQLASVTFTEEDFDDE</sequence>
<feature type="compositionally biased region" description="Basic and acidic residues" evidence="3">
    <location>
        <begin position="62"/>
        <end position="71"/>
    </location>
</feature>
<dbReference type="InterPro" id="IPR050216">
    <property type="entry name" value="LRR_domain-containing"/>
</dbReference>
<evidence type="ECO:0000256" key="3">
    <source>
        <dbReference type="SAM" id="MobiDB-lite"/>
    </source>
</evidence>
<keyword evidence="5" id="KW-1185">Reference proteome</keyword>
<dbReference type="SMART" id="SM00369">
    <property type="entry name" value="LRR_TYP"/>
    <property type="match status" value="2"/>
</dbReference>
<dbReference type="EMBL" id="JADNRY010000008">
    <property type="protein sequence ID" value="KAF9075745.1"/>
    <property type="molecule type" value="Genomic_DNA"/>
</dbReference>
<dbReference type="PANTHER" id="PTHR48051:SF1">
    <property type="entry name" value="RAS SUPPRESSOR PROTEIN 1"/>
    <property type="match status" value="1"/>
</dbReference>
<dbReference type="InterPro" id="IPR032675">
    <property type="entry name" value="LRR_dom_sf"/>
</dbReference>
<feature type="region of interest" description="Disordered" evidence="3">
    <location>
        <begin position="1"/>
        <end position="107"/>
    </location>
</feature>
<evidence type="ECO:0000313" key="4">
    <source>
        <dbReference type="EMBL" id="KAF9075745.1"/>
    </source>
</evidence>
<evidence type="ECO:0000313" key="5">
    <source>
        <dbReference type="Proteomes" id="UP000772434"/>
    </source>
</evidence>
<feature type="compositionally biased region" description="Basic and acidic residues" evidence="3">
    <location>
        <begin position="82"/>
        <end position="91"/>
    </location>
</feature>
<evidence type="ECO:0000256" key="1">
    <source>
        <dbReference type="ARBA" id="ARBA00022614"/>
    </source>
</evidence>
<keyword evidence="1" id="KW-0433">Leucine-rich repeat</keyword>
<accession>A0A9P5Q8N2</accession>
<dbReference type="PANTHER" id="PTHR48051">
    <property type="match status" value="1"/>
</dbReference>
<dbReference type="SUPFAM" id="SSF52075">
    <property type="entry name" value="Outer arm dynein light chain 1"/>
    <property type="match status" value="1"/>
</dbReference>
<evidence type="ECO:0000256" key="2">
    <source>
        <dbReference type="ARBA" id="ARBA00022737"/>
    </source>
</evidence>
<keyword evidence="2" id="KW-0677">Repeat</keyword>
<name>A0A9P5Q8N2_9AGAR</name>
<gene>
    <name evidence="4" type="ORF">BDP27DRAFT_1443045</name>
</gene>
<dbReference type="OrthoDB" id="660555at2759"/>
<dbReference type="InterPro" id="IPR003591">
    <property type="entry name" value="Leu-rich_rpt_typical-subtyp"/>
</dbReference>
<dbReference type="Gene3D" id="3.80.10.10">
    <property type="entry name" value="Ribonuclease Inhibitor"/>
    <property type="match status" value="1"/>
</dbReference>
<dbReference type="Proteomes" id="UP000772434">
    <property type="component" value="Unassembled WGS sequence"/>
</dbReference>